<dbReference type="InterPro" id="IPR001180">
    <property type="entry name" value="CNH_dom"/>
</dbReference>
<dbReference type="Gene3D" id="1.10.10.10">
    <property type="entry name" value="Winged helix-like DNA-binding domain superfamily/Winged helix DNA-binding domain"/>
    <property type="match status" value="1"/>
</dbReference>
<comment type="caution">
    <text evidence="6">The sequence shown here is derived from an EMBL/GenBank/DDBJ whole genome shotgun (WGS) entry which is preliminary data.</text>
</comment>
<dbReference type="Pfam" id="PF15405">
    <property type="entry name" value="PH_5"/>
    <property type="match status" value="1"/>
</dbReference>
<dbReference type="Gene3D" id="1.20.900.10">
    <property type="entry name" value="Dbl homology (DH) domain"/>
    <property type="match status" value="1"/>
</dbReference>
<dbReference type="AlphaFoldDB" id="A0A9P8Q9Y3"/>
<dbReference type="PANTHER" id="PTHR46572:SF2">
    <property type="entry name" value="RHO1 GDP-GTP EXCHANGE PROTEIN 1-RELATED"/>
    <property type="match status" value="1"/>
</dbReference>
<evidence type="ECO:0000313" key="6">
    <source>
        <dbReference type="EMBL" id="KAH3685785.1"/>
    </source>
</evidence>
<protein>
    <recommendedName>
        <fullName evidence="8">DH domain-containing protein</fullName>
    </recommendedName>
</protein>
<feature type="compositionally biased region" description="Polar residues" evidence="3">
    <location>
        <begin position="70"/>
        <end position="96"/>
    </location>
</feature>
<dbReference type="Proteomes" id="UP000774326">
    <property type="component" value="Unassembled WGS sequence"/>
</dbReference>
<feature type="compositionally biased region" description="Low complexity" evidence="3">
    <location>
        <begin position="183"/>
        <end position="195"/>
    </location>
</feature>
<dbReference type="InterPro" id="IPR036388">
    <property type="entry name" value="WH-like_DNA-bd_sf"/>
</dbReference>
<reference evidence="6" key="2">
    <citation type="submission" date="2021-01" db="EMBL/GenBank/DDBJ databases">
        <authorList>
            <person name="Schikora-Tamarit M.A."/>
        </authorList>
    </citation>
    <scope>NUCLEOTIDE SEQUENCE</scope>
    <source>
        <strain evidence="6">CBS2887</strain>
    </source>
</reference>
<gene>
    <name evidence="6" type="ORF">WICPIJ_003248</name>
</gene>
<reference evidence="6" key="1">
    <citation type="journal article" date="2021" name="Open Biol.">
        <title>Shared evolutionary footprints suggest mitochondrial oxidative damage underlies multiple complex I losses in fungi.</title>
        <authorList>
            <person name="Schikora-Tamarit M.A."/>
            <person name="Marcet-Houben M."/>
            <person name="Nosek J."/>
            <person name="Gabaldon T."/>
        </authorList>
    </citation>
    <scope>NUCLEOTIDE SEQUENCE</scope>
    <source>
        <strain evidence="6">CBS2887</strain>
    </source>
</reference>
<organism evidence="6 7">
    <name type="scientific">Wickerhamomyces pijperi</name>
    <name type="common">Yeast</name>
    <name type="synonym">Pichia pijperi</name>
    <dbReference type="NCBI Taxonomy" id="599730"/>
    <lineage>
        <taxon>Eukaryota</taxon>
        <taxon>Fungi</taxon>
        <taxon>Dikarya</taxon>
        <taxon>Ascomycota</taxon>
        <taxon>Saccharomycotina</taxon>
        <taxon>Saccharomycetes</taxon>
        <taxon>Phaffomycetales</taxon>
        <taxon>Wickerhamomycetaceae</taxon>
        <taxon>Wickerhamomyces</taxon>
    </lineage>
</organism>
<keyword evidence="1" id="KW-0597">Phosphoprotein</keyword>
<feature type="region of interest" description="Disordered" evidence="3">
    <location>
        <begin position="1"/>
        <end position="210"/>
    </location>
</feature>
<feature type="compositionally biased region" description="Polar residues" evidence="3">
    <location>
        <begin position="31"/>
        <end position="60"/>
    </location>
</feature>
<evidence type="ECO:0000256" key="2">
    <source>
        <dbReference type="ARBA" id="ARBA00022658"/>
    </source>
</evidence>
<feature type="compositionally biased region" description="Low complexity" evidence="3">
    <location>
        <begin position="122"/>
        <end position="147"/>
    </location>
</feature>
<dbReference type="OrthoDB" id="2272012at2759"/>
<dbReference type="SMART" id="SM00036">
    <property type="entry name" value="CNH"/>
    <property type="match status" value="1"/>
</dbReference>
<dbReference type="InterPro" id="IPR041675">
    <property type="entry name" value="PH_5"/>
</dbReference>
<feature type="region of interest" description="Disordered" evidence="3">
    <location>
        <begin position="241"/>
        <end position="272"/>
    </location>
</feature>
<proteinExistence type="predicted"/>
<feature type="domain" description="CNH" evidence="5">
    <location>
        <begin position="925"/>
        <end position="1219"/>
    </location>
</feature>
<feature type="domain" description="DH" evidence="4">
    <location>
        <begin position="538"/>
        <end position="725"/>
    </location>
</feature>
<dbReference type="InterPro" id="IPR036390">
    <property type="entry name" value="WH_DNA-bd_sf"/>
</dbReference>
<name>A0A9P8Q9Y3_WICPI</name>
<dbReference type="SUPFAM" id="SSF48065">
    <property type="entry name" value="DBL homology domain (DH-domain)"/>
    <property type="match status" value="1"/>
</dbReference>
<feature type="region of interest" description="Disordered" evidence="3">
    <location>
        <begin position="1241"/>
        <end position="1264"/>
    </location>
</feature>
<dbReference type="Pfam" id="PF00610">
    <property type="entry name" value="DEP"/>
    <property type="match status" value="1"/>
</dbReference>
<dbReference type="InterPro" id="IPR000591">
    <property type="entry name" value="DEP_dom"/>
</dbReference>
<dbReference type="CDD" id="cd04435">
    <property type="entry name" value="DEP_fRom2"/>
    <property type="match status" value="1"/>
</dbReference>
<sequence>MQGQTNREFTRDDLFSDIFGSRRPDSPHLDTVTSAYSATENNTQTINGYQSLDPSRSRSPNPQPVHQGLVNPTASGSHSTQTSYAPQHQYYPNSRIASPPAAHQAQQYGQFQQPQHTTRKAPPSQQNQQPQHSQPLTTQRSTTSLSSKYKALQPDSSDLQSNGPPSPKSEGFSQRTPLLQQGSSLLSRNSRNVSSPTVNQTSTFSNVPAIKTNLRQNSNVIVSPKTNGSGRAMSLNSFSSGSYQQFQQNPNLPSASKFHSKDSLKKTSGGRIIPQKLELSGSGGLVSKSKSLTKRISSSASLSSQRVSSSSSLASRTIVTTSARPPKVYPALLSRVATLFKQIIVTNQHNKDGLEYRDSFTGSQAVDAISYIIRTTDRNLALLLGRALDAQKFIHDVTYQHRLRDSDYEIYQFADVYLEEADEPSMNRNSSFSSEFPSAPGSPQITRPEKPIDHVYHDVNGVFTLLSECYSPTCTRDALCYSIACPRRLEQQARLNLKPRGGLKNDESSLYDDEEKKHLWSHTVSEDLLKSLDKKEIKRQELIYELIATERTFVKNLEYIRNHWIIPLRESNVIPSMEREKFIRTVFFNVIDILNVATRFRDALIKRQQVKPVVGHIGDIFLEFIPFFEPFVSYNGGQCFAKYELERQKSANPFFKRFVEETERLPASNRLNISSYLSQATTRTVRYNLLLKDIIKSTAEDSIDLPDLKKASAQILRLLERINIKVGKAEDRHALILLKQRLVFRPGEFFDLKLNAENRKILYTAPLKRKNQDKDSQGDIQVYLLDHVLVFVRVKLVGKREQHKVYQRPIPLPLLFISPTDELPSLRPYMRKAGAYARVLHTGSTSGGLIQNPSSNTLNTLTSDGRNPISFGYVGRRGYELTLYGTTSSAQESLTSIIEQQQTKLRTSNDIFTLTPLAGKVFDSNNRINCLVPFDGGRKILYGTDLGVFISDVKISTGENNKTVRNFSSPTRIISKVNVTQVEVLEEYQTLLALADKKLHAWPIDLIQTNIDKKTTSIPSTISKEIMSHVLFFKVGVCGGRMLVCAAKNDMIRVFEPTDPFSKKMSKKKFKNETKEFHFNSEPVSISFLKTRLIVGCTKGFEIVSLDGKSESILDPADTSLDFITNREGLKPLAIHRIATNFLLSYSDFSFYINKNGWRTRSDWIINWEGMPQNFSLWYPYLLAFEPNFIEIRNVDNGELLRVILGENIRLLHTGSQEILYAYEDERGYDVVASLDFWDKTNNSSNSSEKSKLSDIKEVDEKKV</sequence>
<evidence type="ECO:0000259" key="5">
    <source>
        <dbReference type="PROSITE" id="PS50219"/>
    </source>
</evidence>
<feature type="compositionally biased region" description="Low complexity" evidence="3">
    <location>
        <begin position="101"/>
        <end position="115"/>
    </location>
</feature>
<dbReference type="SMART" id="SM00325">
    <property type="entry name" value="RhoGEF"/>
    <property type="match status" value="1"/>
</dbReference>
<dbReference type="Pfam" id="PF00780">
    <property type="entry name" value="CNH"/>
    <property type="match status" value="1"/>
</dbReference>
<dbReference type="PROSITE" id="PS50010">
    <property type="entry name" value="DH_2"/>
    <property type="match status" value="1"/>
</dbReference>
<keyword evidence="7" id="KW-1185">Reference proteome</keyword>
<evidence type="ECO:0008006" key="8">
    <source>
        <dbReference type="Google" id="ProtNLM"/>
    </source>
</evidence>
<dbReference type="PANTHER" id="PTHR46572">
    <property type="entry name" value="RHO1 GDP-GTP EXCHANGE PROTEIN 1-RELATED"/>
    <property type="match status" value="1"/>
</dbReference>
<evidence type="ECO:0000256" key="1">
    <source>
        <dbReference type="ARBA" id="ARBA00022553"/>
    </source>
</evidence>
<dbReference type="SMART" id="SM00049">
    <property type="entry name" value="DEP"/>
    <property type="match status" value="1"/>
</dbReference>
<evidence type="ECO:0000313" key="7">
    <source>
        <dbReference type="Proteomes" id="UP000774326"/>
    </source>
</evidence>
<feature type="compositionally biased region" description="Basic and acidic residues" evidence="3">
    <location>
        <begin position="1249"/>
        <end position="1264"/>
    </location>
</feature>
<dbReference type="GO" id="GO:0005085">
    <property type="term" value="F:guanyl-nucleotide exchange factor activity"/>
    <property type="evidence" value="ECO:0007669"/>
    <property type="project" value="UniProtKB-KW"/>
</dbReference>
<dbReference type="SUPFAM" id="SSF46785">
    <property type="entry name" value="Winged helix' DNA-binding domain"/>
    <property type="match status" value="1"/>
</dbReference>
<dbReference type="Pfam" id="PF00621">
    <property type="entry name" value="RhoGEF"/>
    <property type="match status" value="1"/>
</dbReference>
<accession>A0A9P8Q9Y3</accession>
<keyword evidence="2" id="KW-0344">Guanine-nucleotide releasing factor</keyword>
<dbReference type="PROSITE" id="PS50219">
    <property type="entry name" value="CNH"/>
    <property type="match status" value="1"/>
</dbReference>
<feature type="compositionally biased region" description="Polar residues" evidence="3">
    <location>
        <begin position="196"/>
        <end position="206"/>
    </location>
</feature>
<dbReference type="InterPro" id="IPR035899">
    <property type="entry name" value="DBL_dom_sf"/>
</dbReference>
<evidence type="ECO:0000259" key="4">
    <source>
        <dbReference type="PROSITE" id="PS50010"/>
    </source>
</evidence>
<feature type="compositionally biased region" description="Polar residues" evidence="3">
    <location>
        <begin position="154"/>
        <end position="163"/>
    </location>
</feature>
<dbReference type="GO" id="GO:0035556">
    <property type="term" value="P:intracellular signal transduction"/>
    <property type="evidence" value="ECO:0007669"/>
    <property type="project" value="InterPro"/>
</dbReference>
<dbReference type="InterPro" id="IPR011993">
    <property type="entry name" value="PH-like_dom_sf"/>
</dbReference>
<dbReference type="InterPro" id="IPR000219">
    <property type="entry name" value="DH_dom"/>
</dbReference>
<dbReference type="EMBL" id="JAEUBG010001794">
    <property type="protein sequence ID" value="KAH3685785.1"/>
    <property type="molecule type" value="Genomic_DNA"/>
</dbReference>
<evidence type="ECO:0000256" key="3">
    <source>
        <dbReference type="SAM" id="MobiDB-lite"/>
    </source>
</evidence>
<dbReference type="CDD" id="cd00160">
    <property type="entry name" value="RhoGEF"/>
    <property type="match status" value="1"/>
</dbReference>
<dbReference type="InterPro" id="IPR052233">
    <property type="entry name" value="Rho-type_GEFs"/>
</dbReference>
<dbReference type="Gene3D" id="2.30.29.30">
    <property type="entry name" value="Pleckstrin-homology domain (PH domain)/Phosphotyrosine-binding domain (PTB)"/>
    <property type="match status" value="1"/>
</dbReference>
<feature type="compositionally biased region" description="Basic and acidic residues" evidence="3">
    <location>
        <begin position="8"/>
        <end position="28"/>
    </location>
</feature>
<feature type="compositionally biased region" description="Polar residues" evidence="3">
    <location>
        <begin position="171"/>
        <end position="182"/>
    </location>
</feature>